<evidence type="ECO:0000313" key="4">
    <source>
        <dbReference type="Proteomes" id="UP000536275"/>
    </source>
</evidence>
<evidence type="ECO:0000313" key="3">
    <source>
        <dbReference type="EMBL" id="KAF6070670.1"/>
    </source>
</evidence>
<dbReference type="Pfam" id="PF05773">
    <property type="entry name" value="RWD"/>
    <property type="match status" value="1"/>
</dbReference>
<proteinExistence type="predicted"/>
<dbReference type="EMBL" id="JABWAD010000022">
    <property type="protein sequence ID" value="KAF6070670.1"/>
    <property type="molecule type" value="Genomic_DNA"/>
</dbReference>
<evidence type="ECO:0000256" key="1">
    <source>
        <dbReference type="SAM" id="MobiDB-lite"/>
    </source>
</evidence>
<dbReference type="InterPro" id="IPR006575">
    <property type="entry name" value="RWD_dom"/>
</dbReference>
<dbReference type="PANTHER" id="PTHR12292">
    <property type="entry name" value="RWD DOMAIN-CONTAINING PROTEIN"/>
    <property type="match status" value="1"/>
</dbReference>
<feature type="domain" description="RWD" evidence="2">
    <location>
        <begin position="9"/>
        <end position="152"/>
    </location>
</feature>
<accession>A0A8H6C0S3</accession>
<dbReference type="InterPro" id="IPR016135">
    <property type="entry name" value="UBQ-conjugating_enzyme/RWD"/>
</dbReference>
<feature type="region of interest" description="Disordered" evidence="1">
    <location>
        <begin position="223"/>
        <end position="263"/>
    </location>
</feature>
<dbReference type="AlphaFoldDB" id="A0A8H6C0S3"/>
<dbReference type="Gene3D" id="3.10.110.10">
    <property type="entry name" value="Ubiquitin Conjugating Enzyme"/>
    <property type="match status" value="1"/>
</dbReference>
<reference evidence="3 4" key="1">
    <citation type="submission" date="2020-03" db="EMBL/GenBank/DDBJ databases">
        <title>FDA dAtabase for Regulatory Grade micrObial Sequences (FDA-ARGOS): Supporting development and validation of Infectious Disease Dx tests.</title>
        <authorList>
            <person name="Campos J."/>
            <person name="Goldberg B."/>
            <person name="Tallon L."/>
            <person name="Sadzewicz L."/>
            <person name="Vavikolanu K."/>
            <person name="Mehta A."/>
            <person name="Aluvathingal J."/>
            <person name="Nadendla S."/>
            <person name="Nandy P."/>
            <person name="Geyer C."/>
            <person name="Yan Y."/>
            <person name="Sichtig H."/>
        </authorList>
    </citation>
    <scope>NUCLEOTIDE SEQUENCE [LARGE SCALE GENOMIC DNA]</scope>
    <source>
        <strain evidence="3 4">FDAARGOS_656</strain>
    </source>
</reference>
<feature type="compositionally biased region" description="Acidic residues" evidence="1">
    <location>
        <begin position="78"/>
        <end position="96"/>
    </location>
</feature>
<gene>
    <name evidence="3" type="ORF">FOB64_001768</name>
</gene>
<dbReference type="SUPFAM" id="SSF54495">
    <property type="entry name" value="UBC-like"/>
    <property type="match status" value="1"/>
</dbReference>
<comment type="caution">
    <text evidence="3">The sequence shown here is derived from an EMBL/GenBank/DDBJ whole genome shotgun (WGS) entry which is preliminary data.</text>
</comment>
<organism evidence="3 4">
    <name type="scientific">Candida albicans</name>
    <name type="common">Yeast</name>
    <dbReference type="NCBI Taxonomy" id="5476"/>
    <lineage>
        <taxon>Eukaryota</taxon>
        <taxon>Fungi</taxon>
        <taxon>Dikarya</taxon>
        <taxon>Ascomycota</taxon>
        <taxon>Saccharomycotina</taxon>
        <taxon>Pichiomycetes</taxon>
        <taxon>Debaryomycetaceae</taxon>
        <taxon>Candida/Lodderomyces clade</taxon>
        <taxon>Candida</taxon>
    </lineage>
</organism>
<dbReference type="PROSITE" id="PS50908">
    <property type="entry name" value="RWD"/>
    <property type="match status" value="1"/>
</dbReference>
<sequence>MDPIEEQAQEIEVLQSIYPDELTLINNTHFIIRIDLDTPSERKHSLNLIVKYPPTYPEVIPQLSIELAESPEDKDNYDNGDSDEGDSDDDDDDDDNADLKLALNMAETIEFDPKTDLNDTLMNKLLEESELNLGIPMIFNLITILKEESENLFNEKLNIKQCEFDEQQKIKELNEQKKFHGTKLTKQSWLNWRNNFRKEMKYELYDKQRFENMHKGKLTGKQIFEKGLANQNDDDEEEEEEEEGENQTIQEQEKDIVDGIKRL</sequence>
<feature type="compositionally biased region" description="Acidic residues" evidence="1">
    <location>
        <begin position="232"/>
        <end position="245"/>
    </location>
</feature>
<feature type="region of interest" description="Disordered" evidence="1">
    <location>
        <begin position="69"/>
        <end position="97"/>
    </location>
</feature>
<dbReference type="Proteomes" id="UP000536275">
    <property type="component" value="Unassembled WGS sequence"/>
</dbReference>
<evidence type="ECO:0000259" key="2">
    <source>
        <dbReference type="PROSITE" id="PS50908"/>
    </source>
</evidence>
<feature type="compositionally biased region" description="Basic and acidic residues" evidence="1">
    <location>
        <begin position="251"/>
        <end position="263"/>
    </location>
</feature>
<dbReference type="InterPro" id="IPR040213">
    <property type="entry name" value="GIR2-like"/>
</dbReference>
<protein>
    <submittedName>
        <fullName evidence="3">RWD domain family protein</fullName>
    </submittedName>
</protein>
<name>A0A8H6C0S3_CANAX</name>
<dbReference type="SMART" id="SM00591">
    <property type="entry name" value="RWD"/>
    <property type="match status" value="1"/>
</dbReference>